<reference evidence="17" key="1">
    <citation type="submission" date="2017-02" db="EMBL/GenBank/DDBJ databases">
        <title>Delving into the versatile metabolic prowess of the omnipresent phylum Bacteroidetes.</title>
        <authorList>
            <person name="Nobu M.K."/>
            <person name="Mei R."/>
            <person name="Narihiro T."/>
            <person name="Kuroda K."/>
            <person name="Liu W.-T."/>
        </authorList>
    </citation>
    <scope>NUCLEOTIDE SEQUENCE</scope>
    <source>
        <strain evidence="17">ADurb.Bin131</strain>
    </source>
</reference>
<evidence type="ECO:0000256" key="4">
    <source>
        <dbReference type="ARBA" id="ARBA00012622"/>
    </source>
</evidence>
<dbReference type="EMBL" id="MWDQ01000128">
    <property type="protein sequence ID" value="OQB72447.1"/>
    <property type="molecule type" value="Genomic_DNA"/>
</dbReference>
<dbReference type="AlphaFoldDB" id="A0A1V6C6B8"/>
<dbReference type="GO" id="GO:0008616">
    <property type="term" value="P:tRNA queuosine(34) biosynthetic process"/>
    <property type="evidence" value="ECO:0007669"/>
    <property type="project" value="UniProtKB-UniPathway"/>
</dbReference>
<name>A0A1V6C6B8_UNCT6</name>
<keyword evidence="7" id="KW-0819">tRNA processing</keyword>
<dbReference type="PANTHER" id="PTHR36701:SF1">
    <property type="entry name" value="EPOXYQUEUOSINE REDUCTASE QUEH"/>
    <property type="match status" value="1"/>
</dbReference>
<comment type="similarity">
    <text evidence="3">Belongs to the QueH family.</text>
</comment>
<evidence type="ECO:0000256" key="5">
    <source>
        <dbReference type="ARBA" id="ARBA00016895"/>
    </source>
</evidence>
<evidence type="ECO:0000256" key="10">
    <source>
        <dbReference type="ARBA" id="ARBA00023002"/>
    </source>
</evidence>
<protein>
    <recommendedName>
        <fullName evidence="5">Epoxyqueuosine reductase QueH</fullName>
        <ecNumber evidence="4">1.17.99.6</ecNumber>
    </recommendedName>
    <alternativeName>
        <fullName evidence="15">Queuosine biosynthesis protein QueH</fullName>
    </alternativeName>
</protein>
<keyword evidence="11" id="KW-0408">Iron</keyword>
<evidence type="ECO:0000256" key="15">
    <source>
        <dbReference type="ARBA" id="ARBA00031446"/>
    </source>
</evidence>
<gene>
    <name evidence="17" type="ORF">BWX89_01314</name>
</gene>
<keyword evidence="8" id="KW-0479">Metal-binding</keyword>
<accession>A0A1V6C6B8</accession>
<evidence type="ECO:0000256" key="6">
    <source>
        <dbReference type="ARBA" id="ARBA00022485"/>
    </source>
</evidence>
<dbReference type="InterPro" id="IPR003828">
    <property type="entry name" value="QueH"/>
</dbReference>
<evidence type="ECO:0000256" key="12">
    <source>
        <dbReference type="ARBA" id="ARBA00023014"/>
    </source>
</evidence>
<comment type="caution">
    <text evidence="17">The sequence shown here is derived from an EMBL/GenBank/DDBJ whole genome shotgun (WGS) entry which is preliminary data.</text>
</comment>
<evidence type="ECO:0000256" key="1">
    <source>
        <dbReference type="ARBA" id="ARBA00002268"/>
    </source>
</evidence>
<evidence type="ECO:0000256" key="7">
    <source>
        <dbReference type="ARBA" id="ARBA00022694"/>
    </source>
</evidence>
<keyword evidence="13" id="KW-1015">Disulfide bond</keyword>
<dbReference type="EC" id="1.17.99.6" evidence="4"/>
<proteinExistence type="inferred from homology"/>
<dbReference type="Proteomes" id="UP000485562">
    <property type="component" value="Unassembled WGS sequence"/>
</dbReference>
<evidence type="ECO:0000256" key="9">
    <source>
        <dbReference type="ARBA" id="ARBA00022785"/>
    </source>
</evidence>
<keyword evidence="9" id="KW-0671">Queuosine biosynthesis</keyword>
<keyword evidence="14" id="KW-0676">Redox-active center</keyword>
<dbReference type="PANTHER" id="PTHR36701">
    <property type="entry name" value="EPOXYQUEUOSINE REDUCTASE QUEH"/>
    <property type="match status" value="1"/>
</dbReference>
<evidence type="ECO:0000256" key="2">
    <source>
        <dbReference type="ARBA" id="ARBA00004691"/>
    </source>
</evidence>
<evidence type="ECO:0000256" key="16">
    <source>
        <dbReference type="ARBA" id="ARBA00047415"/>
    </source>
</evidence>
<dbReference type="GO" id="GO:0052693">
    <property type="term" value="F:epoxyqueuosine reductase activity"/>
    <property type="evidence" value="ECO:0007669"/>
    <property type="project" value="UniProtKB-EC"/>
</dbReference>
<dbReference type="UniPathway" id="UPA00392"/>
<keyword evidence="6" id="KW-0004">4Fe-4S</keyword>
<evidence type="ECO:0000256" key="3">
    <source>
        <dbReference type="ARBA" id="ARBA00008207"/>
    </source>
</evidence>
<dbReference type="Pfam" id="PF02677">
    <property type="entry name" value="QueH"/>
    <property type="match status" value="1"/>
</dbReference>
<comment type="function">
    <text evidence="1">Catalyzes the conversion of epoxyqueuosine (oQ) to queuosine (Q), which is a hypermodified base found in the wobble positions of tRNA(Asp), tRNA(Asn), tRNA(His) and tRNA(Tyr).</text>
</comment>
<comment type="pathway">
    <text evidence="2">tRNA modification; tRNA-queuosine biosynthesis.</text>
</comment>
<organism evidence="17">
    <name type="scientific">candidate division TA06 bacterium ADurb.Bin131</name>
    <dbReference type="NCBI Taxonomy" id="1852827"/>
    <lineage>
        <taxon>Bacteria</taxon>
        <taxon>Bacteria division TA06</taxon>
    </lineage>
</organism>
<keyword evidence="10" id="KW-0560">Oxidoreductase</keyword>
<evidence type="ECO:0000313" key="17">
    <source>
        <dbReference type="EMBL" id="OQB72447.1"/>
    </source>
</evidence>
<evidence type="ECO:0000256" key="13">
    <source>
        <dbReference type="ARBA" id="ARBA00023157"/>
    </source>
</evidence>
<dbReference type="GO" id="GO:0051539">
    <property type="term" value="F:4 iron, 4 sulfur cluster binding"/>
    <property type="evidence" value="ECO:0007669"/>
    <property type="project" value="UniProtKB-KW"/>
</dbReference>
<comment type="catalytic activity">
    <reaction evidence="16">
        <text>epoxyqueuosine(34) in tRNA + AH2 = queuosine(34) in tRNA + A + H2O</text>
        <dbReference type="Rhea" id="RHEA:32159"/>
        <dbReference type="Rhea" id="RHEA-COMP:18571"/>
        <dbReference type="Rhea" id="RHEA-COMP:18582"/>
        <dbReference type="ChEBI" id="CHEBI:13193"/>
        <dbReference type="ChEBI" id="CHEBI:15377"/>
        <dbReference type="ChEBI" id="CHEBI:17499"/>
        <dbReference type="ChEBI" id="CHEBI:194431"/>
        <dbReference type="ChEBI" id="CHEBI:194443"/>
        <dbReference type="EC" id="1.17.99.6"/>
    </reaction>
</comment>
<keyword evidence="12" id="KW-0411">Iron-sulfur</keyword>
<evidence type="ECO:0000256" key="11">
    <source>
        <dbReference type="ARBA" id="ARBA00023004"/>
    </source>
</evidence>
<evidence type="ECO:0000256" key="14">
    <source>
        <dbReference type="ARBA" id="ARBA00023284"/>
    </source>
</evidence>
<evidence type="ECO:0000256" key="8">
    <source>
        <dbReference type="ARBA" id="ARBA00022723"/>
    </source>
</evidence>
<sequence>MNEKIIVHVCCGVCAITTFRFLEEKFEPIGFWFNPNIHPYEEYKKRLQNAGYVFQKLGRSIEWDMEYSIDKWFSLTTPVAKNKNLRCERCYEIRLEKTAQFASEKGIRFFTTTMFYSVHQNLEAIEKIGNLIAEKYSLNFLPMDLRSYYQKGQEISKNWLVYRQRYCGCLFSELEREGLFNEDIKKR</sequence>
<dbReference type="GO" id="GO:0046872">
    <property type="term" value="F:metal ion binding"/>
    <property type="evidence" value="ECO:0007669"/>
    <property type="project" value="UniProtKB-KW"/>
</dbReference>